<accession>A0A5J5BTT6</accession>
<name>A0A5J5BTT6_9ASTE</name>
<dbReference type="AlphaFoldDB" id="A0A5J5BTT6"/>
<evidence type="ECO:0000313" key="2">
    <source>
        <dbReference type="Proteomes" id="UP000325577"/>
    </source>
</evidence>
<organism evidence="1 2">
    <name type="scientific">Nyssa sinensis</name>
    <dbReference type="NCBI Taxonomy" id="561372"/>
    <lineage>
        <taxon>Eukaryota</taxon>
        <taxon>Viridiplantae</taxon>
        <taxon>Streptophyta</taxon>
        <taxon>Embryophyta</taxon>
        <taxon>Tracheophyta</taxon>
        <taxon>Spermatophyta</taxon>
        <taxon>Magnoliopsida</taxon>
        <taxon>eudicotyledons</taxon>
        <taxon>Gunneridae</taxon>
        <taxon>Pentapetalae</taxon>
        <taxon>asterids</taxon>
        <taxon>Cornales</taxon>
        <taxon>Nyssaceae</taxon>
        <taxon>Nyssa</taxon>
    </lineage>
</organism>
<gene>
    <name evidence="1" type="ORF">F0562_019904</name>
</gene>
<dbReference type="EMBL" id="CM018033">
    <property type="protein sequence ID" value="KAA8545207.1"/>
    <property type="molecule type" value="Genomic_DNA"/>
</dbReference>
<evidence type="ECO:0000313" key="1">
    <source>
        <dbReference type="EMBL" id="KAA8545207.1"/>
    </source>
</evidence>
<keyword evidence="2" id="KW-1185">Reference proteome</keyword>
<sequence length="82" mass="8456">MVGVDMVEEVEGGDEAVVIVGGEEAMAVGICNKSRVVTITMVDQGQHLLEAAGEGKDGAEAVGMGVVGISDQMVRSRQLPEL</sequence>
<dbReference type="Proteomes" id="UP000325577">
    <property type="component" value="Linkage Group LG10"/>
</dbReference>
<proteinExistence type="predicted"/>
<protein>
    <submittedName>
        <fullName evidence="1">Uncharacterized protein</fullName>
    </submittedName>
</protein>
<reference evidence="1 2" key="1">
    <citation type="submission" date="2019-09" db="EMBL/GenBank/DDBJ databases">
        <title>A chromosome-level genome assembly of the Chinese tupelo Nyssa sinensis.</title>
        <authorList>
            <person name="Yang X."/>
            <person name="Kang M."/>
            <person name="Yang Y."/>
            <person name="Xiong H."/>
            <person name="Wang M."/>
            <person name="Zhang Z."/>
            <person name="Wang Z."/>
            <person name="Wu H."/>
            <person name="Ma T."/>
            <person name="Liu J."/>
            <person name="Xi Z."/>
        </authorList>
    </citation>
    <scope>NUCLEOTIDE SEQUENCE [LARGE SCALE GENOMIC DNA]</scope>
    <source>
        <strain evidence="1">J267</strain>
        <tissue evidence="1">Leaf</tissue>
    </source>
</reference>